<dbReference type="Pfam" id="PF05047">
    <property type="entry name" value="L51_S25_CI-B8"/>
    <property type="match status" value="1"/>
</dbReference>
<keyword evidence="5" id="KW-0687">Ribonucleoprotein</keyword>
<dbReference type="SUPFAM" id="SSF52833">
    <property type="entry name" value="Thioredoxin-like"/>
    <property type="match status" value="1"/>
</dbReference>
<dbReference type="InterPro" id="IPR040049">
    <property type="entry name" value="Ribosomal_mS25/mL61"/>
</dbReference>
<evidence type="ECO:0000256" key="4">
    <source>
        <dbReference type="ARBA" id="ARBA00023128"/>
    </source>
</evidence>
<name>A0A0M4EWG3_DROBS</name>
<dbReference type="GO" id="GO:0003735">
    <property type="term" value="F:structural constituent of ribosome"/>
    <property type="evidence" value="ECO:0007669"/>
    <property type="project" value="InterPro"/>
</dbReference>
<dbReference type="PANTHER" id="PTHR13274">
    <property type="entry name" value="MITOCHONDRIAL RIBOSOMAL PROTEIN S25"/>
    <property type="match status" value="1"/>
</dbReference>
<dbReference type="OrthoDB" id="5919182at2759"/>
<keyword evidence="3" id="KW-0689">Ribosomal protein</keyword>
<organism evidence="9 10">
    <name type="scientific">Drosophila busckii</name>
    <name type="common">Fruit fly</name>
    <dbReference type="NCBI Taxonomy" id="30019"/>
    <lineage>
        <taxon>Eukaryota</taxon>
        <taxon>Metazoa</taxon>
        <taxon>Ecdysozoa</taxon>
        <taxon>Arthropoda</taxon>
        <taxon>Hexapoda</taxon>
        <taxon>Insecta</taxon>
        <taxon>Pterygota</taxon>
        <taxon>Neoptera</taxon>
        <taxon>Endopterygota</taxon>
        <taxon>Diptera</taxon>
        <taxon>Brachycera</taxon>
        <taxon>Muscomorpha</taxon>
        <taxon>Ephydroidea</taxon>
        <taxon>Drosophilidae</taxon>
        <taxon>Drosophila</taxon>
    </lineage>
</organism>
<dbReference type="Proteomes" id="UP000494163">
    <property type="component" value="Chromosome X"/>
</dbReference>
<dbReference type="SMR" id="A0A0M4EWG3"/>
<dbReference type="PANTHER" id="PTHR13274:SF2">
    <property type="entry name" value="SMALL RIBOSOMAL SUBUNIT PROTEIN MS25"/>
    <property type="match status" value="1"/>
</dbReference>
<sequence>MPFMKGREPIRRTLKYLNAGKLVLKDKVRIFSVNYNTYGDHHAGARDFVFWNIPQIQFRNPEVQVVTLKNMTPSPFVRCYFEDGRDMIVDLDSRNKDEIIEHLVKVVGKTREQLDAEARLAESKDNPANFGYRCERHCICEIPGQLPCPGTVKLPDNMRGKFLFAPK</sequence>
<evidence type="ECO:0000256" key="3">
    <source>
        <dbReference type="ARBA" id="ARBA00022980"/>
    </source>
</evidence>
<evidence type="ECO:0000256" key="1">
    <source>
        <dbReference type="ARBA" id="ARBA00004173"/>
    </source>
</evidence>
<reference evidence="9 10" key="1">
    <citation type="submission" date="2015-08" db="EMBL/GenBank/DDBJ databases">
        <title>Ancestral chromatin configuration constrains chromatin evolution on differentiating sex chromosomes in Drosophila.</title>
        <authorList>
            <person name="Zhou Q."/>
            <person name="Bachtrog D."/>
        </authorList>
    </citation>
    <scope>NUCLEOTIDE SEQUENCE [LARGE SCALE GENOMIC DNA]</scope>
    <source>
        <tissue evidence="9">Whole larvae</tissue>
    </source>
</reference>
<proteinExistence type="inferred from homology"/>
<dbReference type="AlphaFoldDB" id="A0A0M4EWG3"/>
<evidence type="ECO:0000313" key="9">
    <source>
        <dbReference type="EMBL" id="ALC49797.1"/>
    </source>
</evidence>
<accession>A0A0M4EWG3</accession>
<evidence type="ECO:0000256" key="5">
    <source>
        <dbReference type="ARBA" id="ARBA00023274"/>
    </source>
</evidence>
<dbReference type="GO" id="GO:0005739">
    <property type="term" value="C:mitochondrion"/>
    <property type="evidence" value="ECO:0007669"/>
    <property type="project" value="UniProtKB-SubCell"/>
</dbReference>
<dbReference type="EMBL" id="CP012528">
    <property type="protein sequence ID" value="ALC49797.1"/>
    <property type="molecule type" value="Genomic_DNA"/>
</dbReference>
<comment type="subcellular location">
    <subcellularLocation>
        <location evidence="1">Mitochondrion</location>
    </subcellularLocation>
</comment>
<dbReference type="FunFam" id="3.40.30.10:FF:000247">
    <property type="entry name" value="28S ribosomal protein S25, mitochondrial"/>
    <property type="match status" value="1"/>
</dbReference>
<evidence type="ECO:0000256" key="7">
    <source>
        <dbReference type="ARBA" id="ARBA00035369"/>
    </source>
</evidence>
<feature type="domain" description="Ribosomal protein/NADH dehydrogenase" evidence="8">
    <location>
        <begin position="37"/>
        <end position="110"/>
    </location>
</feature>
<dbReference type="SMART" id="SM00916">
    <property type="entry name" value="L51_S25_CI-B8"/>
    <property type="match status" value="1"/>
</dbReference>
<keyword evidence="4" id="KW-0496">Mitochondrion</keyword>
<evidence type="ECO:0000259" key="8">
    <source>
        <dbReference type="SMART" id="SM00916"/>
    </source>
</evidence>
<dbReference type="InterPro" id="IPR007741">
    <property type="entry name" value="Ribosomal_mL43/mS25/NADH_DH"/>
</dbReference>
<keyword evidence="10" id="KW-1185">Reference proteome</keyword>
<dbReference type="Gene3D" id="3.40.30.10">
    <property type="entry name" value="Glutaredoxin"/>
    <property type="match status" value="1"/>
</dbReference>
<comment type="similarity">
    <text evidence="2">Belongs to the mitochondrion-specific ribosomal protein mS25 family.</text>
</comment>
<evidence type="ECO:0000313" key="10">
    <source>
        <dbReference type="Proteomes" id="UP000494163"/>
    </source>
</evidence>
<evidence type="ECO:0000256" key="2">
    <source>
        <dbReference type="ARBA" id="ARBA00008046"/>
    </source>
</evidence>
<gene>
    <name evidence="9" type="ORF">Dbus_chrXg1653</name>
</gene>
<dbReference type="GO" id="GO:0005840">
    <property type="term" value="C:ribosome"/>
    <property type="evidence" value="ECO:0007669"/>
    <property type="project" value="UniProtKB-KW"/>
</dbReference>
<evidence type="ECO:0000256" key="6">
    <source>
        <dbReference type="ARBA" id="ARBA00035139"/>
    </source>
</evidence>
<dbReference type="GO" id="GO:1990904">
    <property type="term" value="C:ribonucleoprotein complex"/>
    <property type="evidence" value="ECO:0007669"/>
    <property type="project" value="UniProtKB-KW"/>
</dbReference>
<dbReference type="InterPro" id="IPR036249">
    <property type="entry name" value="Thioredoxin-like_sf"/>
</dbReference>
<protein>
    <recommendedName>
        <fullName evidence="6">Small ribosomal subunit protein mS25</fullName>
    </recommendedName>
    <alternativeName>
        <fullName evidence="7">28S ribosomal protein S25, mitochondrial</fullName>
    </alternativeName>
</protein>
<dbReference type="STRING" id="30019.A0A0M4EWG3"/>
<dbReference type="OMA" id="DHKQISQ"/>